<dbReference type="InterPro" id="IPR016195">
    <property type="entry name" value="Pol/histidinol_Pase-like"/>
</dbReference>
<dbReference type="Pfam" id="PF01336">
    <property type="entry name" value="tRNA_anti-codon"/>
    <property type="match status" value="1"/>
</dbReference>
<dbReference type="PANTHER" id="PTHR32294">
    <property type="entry name" value="DNA POLYMERASE III SUBUNIT ALPHA"/>
    <property type="match status" value="1"/>
</dbReference>
<feature type="region of interest" description="Disordered" evidence="11">
    <location>
        <begin position="1082"/>
        <end position="1109"/>
    </location>
</feature>
<dbReference type="GO" id="GO:0005737">
    <property type="term" value="C:cytoplasm"/>
    <property type="evidence" value="ECO:0007669"/>
    <property type="project" value="UniProtKB-SubCell"/>
</dbReference>
<comment type="subcellular location">
    <subcellularLocation>
        <location evidence="1">Cytoplasm</location>
    </subcellularLocation>
</comment>
<evidence type="ECO:0000259" key="12">
    <source>
        <dbReference type="SMART" id="SM00481"/>
    </source>
</evidence>
<evidence type="ECO:0000256" key="1">
    <source>
        <dbReference type="ARBA" id="ARBA00004496"/>
    </source>
</evidence>
<dbReference type="SMART" id="SM00481">
    <property type="entry name" value="POLIIIAc"/>
    <property type="match status" value="1"/>
</dbReference>
<feature type="domain" description="Polymerase/histidinol phosphatase N-terminal" evidence="12">
    <location>
        <begin position="5"/>
        <end position="72"/>
    </location>
</feature>
<keyword evidence="14" id="KW-1185">Reference proteome</keyword>
<evidence type="ECO:0000256" key="7">
    <source>
        <dbReference type="ARBA" id="ARBA00022705"/>
    </source>
</evidence>
<accession>A0A6B8RQZ3</accession>
<dbReference type="InterPro" id="IPR004013">
    <property type="entry name" value="PHP_dom"/>
</dbReference>
<dbReference type="Gene3D" id="3.20.20.140">
    <property type="entry name" value="Metal-dependent hydrolases"/>
    <property type="match status" value="1"/>
</dbReference>
<proteinExistence type="inferred from homology"/>
<dbReference type="InterPro" id="IPR011708">
    <property type="entry name" value="DNA_pol3_alpha_NTPase_dom"/>
</dbReference>
<dbReference type="NCBIfam" id="NF005298">
    <property type="entry name" value="PRK06826.1"/>
    <property type="match status" value="1"/>
</dbReference>
<keyword evidence="7" id="KW-0235">DNA replication</keyword>
<evidence type="ECO:0000256" key="10">
    <source>
        <dbReference type="ARBA" id="ARBA00049244"/>
    </source>
</evidence>
<keyword evidence="5 13" id="KW-0808">Transferase</keyword>
<dbReference type="GO" id="GO:0003887">
    <property type="term" value="F:DNA-directed DNA polymerase activity"/>
    <property type="evidence" value="ECO:0007669"/>
    <property type="project" value="UniProtKB-KW"/>
</dbReference>
<organism evidence="13 14">
    <name type="scientific">Paenibacillus psychroresistens</name>
    <dbReference type="NCBI Taxonomy" id="1778678"/>
    <lineage>
        <taxon>Bacteria</taxon>
        <taxon>Bacillati</taxon>
        <taxon>Bacillota</taxon>
        <taxon>Bacilli</taxon>
        <taxon>Bacillales</taxon>
        <taxon>Paenibacillaceae</taxon>
        <taxon>Paenibacillus</taxon>
    </lineage>
</organism>
<dbReference type="Gene3D" id="1.10.10.1600">
    <property type="entry name" value="Bacterial DNA polymerase III alpha subunit, thumb domain"/>
    <property type="match status" value="1"/>
</dbReference>
<evidence type="ECO:0000256" key="11">
    <source>
        <dbReference type="SAM" id="MobiDB-lite"/>
    </source>
</evidence>
<dbReference type="InterPro" id="IPR003141">
    <property type="entry name" value="Pol/His_phosphatase_N"/>
</dbReference>
<evidence type="ECO:0000313" key="13">
    <source>
        <dbReference type="EMBL" id="QGQ97806.1"/>
    </source>
</evidence>
<evidence type="ECO:0000256" key="5">
    <source>
        <dbReference type="ARBA" id="ARBA00022679"/>
    </source>
</evidence>
<dbReference type="OrthoDB" id="9803237at2"/>
<evidence type="ECO:0000256" key="9">
    <source>
        <dbReference type="ARBA" id="ARBA00025611"/>
    </source>
</evidence>
<comment type="similarity">
    <text evidence="2">Belongs to the DNA polymerase type-C family. DnaE subfamily.</text>
</comment>
<name>A0A6B8RQZ3_9BACL</name>
<dbReference type="EMBL" id="CP034235">
    <property type="protein sequence ID" value="QGQ97806.1"/>
    <property type="molecule type" value="Genomic_DNA"/>
</dbReference>
<dbReference type="CDD" id="cd12113">
    <property type="entry name" value="PHP_PolIIIA_DnaE3"/>
    <property type="match status" value="1"/>
</dbReference>
<dbReference type="InterPro" id="IPR041931">
    <property type="entry name" value="DNA_pol3_alpha_thumb_dom"/>
</dbReference>
<dbReference type="Gene3D" id="1.10.150.870">
    <property type="match status" value="1"/>
</dbReference>
<dbReference type="GO" id="GO:0008408">
    <property type="term" value="F:3'-5' exonuclease activity"/>
    <property type="evidence" value="ECO:0007669"/>
    <property type="project" value="InterPro"/>
</dbReference>
<dbReference type="PANTHER" id="PTHR32294:SF0">
    <property type="entry name" value="DNA POLYMERASE III SUBUNIT ALPHA"/>
    <property type="match status" value="1"/>
</dbReference>
<keyword evidence="8" id="KW-0239">DNA-directed DNA polymerase</keyword>
<dbReference type="AlphaFoldDB" id="A0A6B8RQZ3"/>
<dbReference type="Pfam" id="PF07733">
    <property type="entry name" value="DNA_pol3_alpha"/>
    <property type="match status" value="1"/>
</dbReference>
<evidence type="ECO:0000256" key="3">
    <source>
        <dbReference type="ARBA" id="ARBA00012417"/>
    </source>
</evidence>
<dbReference type="KEGG" id="ppsc:EHS13_24405"/>
<dbReference type="InterPro" id="IPR004805">
    <property type="entry name" value="DnaE2/DnaE/PolC"/>
</dbReference>
<dbReference type="Pfam" id="PF17657">
    <property type="entry name" value="DNA_pol3_finger"/>
    <property type="match status" value="1"/>
</dbReference>
<sequence>MDNFVHLHVHSEYSLLDGAARIDSLTAKAAELGMSSLALTDHGVMYGAIPFYKACLKHGIKPIIGCEMYFTSGSLHTKASRQDQPIYHLLLLAKNHIGYQNLMKLCSIAHLEGFHYKPRIDLKHLALHSEGIICLSSCLGSEISQHLLHDRYEEAKLAAEKYQLIFEDDFYLELQDHGIYEQKKVNLSMIRLSQETGIPLVVTNDVHYVLSEDHAMQDILLCIGTGKTVDDQDRMKFASTQLYLKSGAEMAGLFAHAPGAMTNTAEIAAKCELKLEFGQSILPRFEPIPEGLSAGEYLKQLCLTGLEQRYGESEDWLNIEPREVLDQRLSYELSVIQTMGFSDYFLIVWDFIRYAHEQNIAVGPGRGSSAGSLVAYVLKITDVDPIRYQLLFERFLNPERISMPDIDIDFSDERRDEVIDYVVDKYGAERVAQIITFGTMAAKGAIRDVGRVLNMPYHEVDRVAKMIPFQLGITLEEAIAGSPELQALSHSHAKTAELLQIAMKVEGMPRHASTHAAGVVISNEPLTQYVPLQEGTVKTPLTQYAMEHLESIGLLKMDFLGLRTLSIIERTQASIKSSFGEPLNFKKIPDNDPLTYEMLSRGDATGVFQMESQGVRRVLKDLKPTEFEDIISVLALYRPGPMEFIPKYIQGKHKEIEVDYPHESLIPILQTTYGIIVYQEQIMQIASKMAGFSLGESDVLRRAVSKKKREVLDQQRAHFVAGSLQEGYSDEDAHKVYDMIVRFADYGFPRAHATAYGVIAFQTAYLRAHYPAHFMSSMLTAVMGSHRKVAEYVDDCRRLQIKVLPPDVNESGMIFTPVKVDAEGTMVIRFGLAAIKNVGTQAIDSIMKERLERPYDSLLDLCRRVDLRVCNKRVLESLLQAGAFDSLEGHRAQLLAILDATLEAAIKWKKERDELQLFLFGFDEEINWTIEYPEIRPFTIMQQLELERELLGIFLSGHPLDAYETLLQTSGVSAMIHLPELPDLSEVIVAGMVISVKTIVTKKGMQMAFIELEDRVEKVEVVLFPETWKRFNSFIQKGELILVKAKLQLQDEDIKLLADQVVAMNNPDQQDQLLLQFQRTTYSKQQSRNVEPKPRSTPPVEKPKPASSKQQRVFVKISEAYENQTILARLKAALQDHSGSLQVVLFYEREQKMVALNNQYNVKPSEDFIRSLEALMGSGAIKVQ</sequence>
<evidence type="ECO:0000256" key="6">
    <source>
        <dbReference type="ARBA" id="ARBA00022695"/>
    </source>
</evidence>
<evidence type="ECO:0000256" key="2">
    <source>
        <dbReference type="ARBA" id="ARBA00009496"/>
    </source>
</evidence>
<dbReference type="CDD" id="cd04485">
    <property type="entry name" value="DnaE_OBF"/>
    <property type="match status" value="1"/>
</dbReference>
<protein>
    <recommendedName>
        <fullName evidence="4">DNA polymerase III subunit alpha</fullName>
        <ecNumber evidence="3">2.7.7.7</ecNumber>
    </recommendedName>
</protein>
<dbReference type="RefSeq" id="WP_155702906.1">
    <property type="nucleotide sequence ID" value="NZ_CP034235.1"/>
</dbReference>
<evidence type="ECO:0000256" key="4">
    <source>
        <dbReference type="ARBA" id="ARBA00019114"/>
    </source>
</evidence>
<dbReference type="NCBIfam" id="NF004226">
    <property type="entry name" value="PRK05673.1"/>
    <property type="match status" value="1"/>
</dbReference>
<dbReference type="GO" id="GO:0003676">
    <property type="term" value="F:nucleic acid binding"/>
    <property type="evidence" value="ECO:0007669"/>
    <property type="project" value="InterPro"/>
</dbReference>
<comment type="catalytic activity">
    <reaction evidence="10">
        <text>DNA(n) + a 2'-deoxyribonucleoside 5'-triphosphate = DNA(n+1) + diphosphate</text>
        <dbReference type="Rhea" id="RHEA:22508"/>
        <dbReference type="Rhea" id="RHEA-COMP:17339"/>
        <dbReference type="Rhea" id="RHEA-COMP:17340"/>
        <dbReference type="ChEBI" id="CHEBI:33019"/>
        <dbReference type="ChEBI" id="CHEBI:61560"/>
        <dbReference type="ChEBI" id="CHEBI:173112"/>
        <dbReference type="EC" id="2.7.7.7"/>
    </reaction>
</comment>
<dbReference type="GO" id="GO:0006260">
    <property type="term" value="P:DNA replication"/>
    <property type="evidence" value="ECO:0007669"/>
    <property type="project" value="UniProtKB-KW"/>
</dbReference>
<dbReference type="EC" id="2.7.7.7" evidence="3"/>
<dbReference type="InterPro" id="IPR040982">
    <property type="entry name" value="DNA_pol3_finger"/>
</dbReference>
<gene>
    <name evidence="13" type="ORF">EHS13_24405</name>
</gene>
<reference evidence="14" key="1">
    <citation type="submission" date="2018-11" db="EMBL/GenBank/DDBJ databases">
        <title>Complete genome sequence of Paenibacillus sp. ML311-T8.</title>
        <authorList>
            <person name="Nam Y.-D."/>
            <person name="Kang J."/>
            <person name="Chung W.-H."/>
            <person name="Park Y.S."/>
        </authorList>
    </citation>
    <scope>NUCLEOTIDE SEQUENCE [LARGE SCALE GENOMIC DNA]</scope>
    <source>
        <strain evidence="14">ML311-T8</strain>
    </source>
</reference>
<dbReference type="InterPro" id="IPR029460">
    <property type="entry name" value="DNAPol_HHH"/>
</dbReference>
<dbReference type="NCBIfam" id="TIGR00594">
    <property type="entry name" value="polc"/>
    <property type="match status" value="1"/>
</dbReference>
<evidence type="ECO:0000313" key="14">
    <source>
        <dbReference type="Proteomes" id="UP000426246"/>
    </source>
</evidence>
<keyword evidence="6 13" id="KW-0548">Nucleotidyltransferase</keyword>
<comment type="function">
    <text evidence="9">DNA polymerase III is a complex, multichain enzyme responsible for most of the replicative synthesis in bacteria. This DNA polymerase also exhibits 3' to 5' exonuclease activity. The alpha chain is the DNA polymerase.</text>
</comment>
<dbReference type="Proteomes" id="UP000426246">
    <property type="component" value="Chromosome"/>
</dbReference>
<dbReference type="Pfam" id="PF02811">
    <property type="entry name" value="PHP"/>
    <property type="match status" value="1"/>
</dbReference>
<evidence type="ECO:0000256" key="8">
    <source>
        <dbReference type="ARBA" id="ARBA00022932"/>
    </source>
</evidence>
<dbReference type="SUPFAM" id="SSF89550">
    <property type="entry name" value="PHP domain-like"/>
    <property type="match status" value="1"/>
</dbReference>
<dbReference type="InterPro" id="IPR004365">
    <property type="entry name" value="NA-bd_OB_tRNA"/>
</dbReference>
<dbReference type="Pfam" id="PF14579">
    <property type="entry name" value="HHH_6"/>
    <property type="match status" value="1"/>
</dbReference>